<dbReference type="Proteomes" id="UP000295530">
    <property type="component" value="Unassembled WGS sequence"/>
</dbReference>
<comment type="caution">
    <text evidence="2">The sequence shown here is derived from an EMBL/GenBank/DDBJ whole genome shotgun (WGS) entry which is preliminary data.</text>
</comment>
<dbReference type="OrthoDB" id="6264467at2"/>
<accession>A0A4R6ELJ2</accession>
<gene>
    <name evidence="2" type="ORF">EC847_1035</name>
</gene>
<keyword evidence="1" id="KW-0472">Membrane</keyword>
<dbReference type="AlphaFoldDB" id="A0A4R6ELJ2"/>
<evidence type="ECO:0000313" key="3">
    <source>
        <dbReference type="Proteomes" id="UP000295530"/>
    </source>
</evidence>
<evidence type="ECO:0008006" key="4">
    <source>
        <dbReference type="Google" id="ProtNLM"/>
    </source>
</evidence>
<keyword evidence="3" id="KW-1185">Reference proteome</keyword>
<reference evidence="2 3" key="1">
    <citation type="submission" date="2019-03" db="EMBL/GenBank/DDBJ databases">
        <title>Genomic analyses of the natural microbiome of Caenorhabditis elegans.</title>
        <authorList>
            <person name="Samuel B."/>
        </authorList>
    </citation>
    <scope>NUCLEOTIDE SEQUENCE [LARGE SCALE GENOMIC DNA]</scope>
    <source>
        <strain evidence="2 3">BIGb0156</strain>
    </source>
</reference>
<dbReference type="RefSeq" id="WP_133460610.1">
    <property type="nucleotide sequence ID" value="NZ_SNVX01000003.1"/>
</dbReference>
<evidence type="ECO:0000313" key="2">
    <source>
        <dbReference type="EMBL" id="TDN59834.1"/>
    </source>
</evidence>
<proteinExistence type="predicted"/>
<dbReference type="EMBL" id="SNVX01000003">
    <property type="protein sequence ID" value="TDN59834.1"/>
    <property type="molecule type" value="Genomic_DNA"/>
</dbReference>
<keyword evidence="1" id="KW-0812">Transmembrane</keyword>
<organism evidence="2 3">
    <name type="scientific">Scandinavium goeteborgense</name>
    <dbReference type="NCBI Taxonomy" id="1851514"/>
    <lineage>
        <taxon>Bacteria</taxon>
        <taxon>Pseudomonadati</taxon>
        <taxon>Pseudomonadota</taxon>
        <taxon>Gammaproteobacteria</taxon>
        <taxon>Enterobacterales</taxon>
        <taxon>Enterobacteriaceae</taxon>
        <taxon>Scandinavium</taxon>
    </lineage>
</organism>
<sequence length="136" mass="15703">MQKSTSEVVVERFYSSLDPEVETTLTPEQKTGIEQALVSSTLAARHPVDFRHSFSFFHRRYFVVFLFGRDKRKKPRDVGTFGRVLSTLGVMFLVLFCVLSVLLALYMIKSALGIDVFKHFHVGIWGWFIQLHDKMS</sequence>
<evidence type="ECO:0000256" key="1">
    <source>
        <dbReference type="SAM" id="Phobius"/>
    </source>
</evidence>
<feature type="transmembrane region" description="Helical" evidence="1">
    <location>
        <begin position="81"/>
        <end position="108"/>
    </location>
</feature>
<name>A0A4R6ELJ2_SCAGO</name>
<protein>
    <recommendedName>
        <fullName evidence="4">3-phosphoshikimate 1-carboxyvinyltransferase</fullName>
    </recommendedName>
</protein>
<keyword evidence="1" id="KW-1133">Transmembrane helix</keyword>